<name>A0A1C3JI35_9VIBR</name>
<evidence type="ECO:0000313" key="3">
    <source>
        <dbReference type="Proteomes" id="UP000092819"/>
    </source>
</evidence>
<keyword evidence="3" id="KW-1185">Reference proteome</keyword>
<evidence type="ECO:0000313" key="2">
    <source>
        <dbReference type="EMBL" id="SBT14853.1"/>
    </source>
</evidence>
<reference evidence="3" key="1">
    <citation type="submission" date="2016-06" db="EMBL/GenBank/DDBJ databases">
        <authorList>
            <person name="Rodrigo-Torres L."/>
            <person name="Arahal D.R."/>
        </authorList>
    </citation>
    <scope>NUCLEOTIDE SEQUENCE [LARGE SCALE GENOMIC DNA]</scope>
    <source>
        <strain evidence="3">CECT 7224</strain>
    </source>
</reference>
<feature type="transmembrane region" description="Helical" evidence="1">
    <location>
        <begin position="64"/>
        <end position="80"/>
    </location>
</feature>
<proteinExistence type="predicted"/>
<dbReference type="AlphaFoldDB" id="A0A1C3JI35"/>
<gene>
    <name evidence="2" type="primary">ygjV_2</name>
    <name evidence="2" type="ORF">VCE7224_03630</name>
</gene>
<dbReference type="InterPro" id="IPR019629">
    <property type="entry name" value="Uncharacterised_HI1736/YgjV"/>
</dbReference>
<keyword evidence="1" id="KW-0472">Membrane</keyword>
<dbReference type="Pfam" id="PF10688">
    <property type="entry name" value="Imp-YgjV"/>
    <property type="match status" value="1"/>
</dbReference>
<dbReference type="PIRSF" id="PIRSF011443">
    <property type="entry name" value="YgjV"/>
    <property type="match status" value="1"/>
</dbReference>
<feature type="transmembrane region" description="Helical" evidence="1">
    <location>
        <begin position="12"/>
        <end position="29"/>
    </location>
</feature>
<dbReference type="InterPro" id="IPR026267">
    <property type="entry name" value="YgjV"/>
</dbReference>
<protein>
    <submittedName>
        <fullName evidence="2">Inner membrane protein YgjV</fullName>
    </submittedName>
</protein>
<dbReference type="Proteomes" id="UP000092819">
    <property type="component" value="Unassembled WGS sequence"/>
</dbReference>
<evidence type="ECO:0000256" key="1">
    <source>
        <dbReference type="SAM" id="Phobius"/>
    </source>
</evidence>
<keyword evidence="1" id="KW-1133">Transmembrane helix</keyword>
<sequence>MVVFNLNHMLHYLLLGSIVSALSALLSALRSATAIYVSSKVVAVIFISISLVSGVWLSNDIWEFWPILGTIIGTYSVFVLKGIQMRIGFLIGATCWLTNNILVGSIGGTLLEVPLISVNLMTIFRLLKDQRQTLATSK</sequence>
<keyword evidence="1" id="KW-0812">Transmembrane</keyword>
<organism evidence="2 3">
    <name type="scientific">Vibrio celticus</name>
    <dbReference type="NCBI Taxonomy" id="446372"/>
    <lineage>
        <taxon>Bacteria</taxon>
        <taxon>Pseudomonadati</taxon>
        <taxon>Pseudomonadota</taxon>
        <taxon>Gammaproteobacteria</taxon>
        <taxon>Vibrionales</taxon>
        <taxon>Vibrionaceae</taxon>
        <taxon>Vibrio</taxon>
    </lineage>
</organism>
<dbReference type="EMBL" id="FLQZ01000090">
    <property type="protein sequence ID" value="SBT14853.1"/>
    <property type="molecule type" value="Genomic_DNA"/>
</dbReference>
<accession>A0A1C3JI35</accession>
<feature type="transmembrane region" description="Helical" evidence="1">
    <location>
        <begin position="41"/>
        <end position="58"/>
    </location>
</feature>